<evidence type="ECO:0000313" key="1">
    <source>
        <dbReference type="EMBL" id="GIO33249.1"/>
    </source>
</evidence>
<keyword evidence="2" id="KW-1185">Reference proteome</keyword>
<name>A0A920CDV3_9BACL</name>
<reference evidence="1" key="1">
    <citation type="submission" date="2021-03" db="EMBL/GenBank/DDBJ databases">
        <title>Antimicrobial resistance genes in bacteria isolated from Japanese honey, and their potential for conferring macrolide and lincosamide resistance in the American foulbrood pathogen Paenibacillus larvae.</title>
        <authorList>
            <person name="Okamoto M."/>
            <person name="Kumagai M."/>
            <person name="Kanamori H."/>
            <person name="Takamatsu D."/>
        </authorList>
    </citation>
    <scope>NUCLEOTIDE SEQUENCE</scope>
    <source>
        <strain evidence="1">J2TS6</strain>
    </source>
</reference>
<dbReference type="AlphaFoldDB" id="A0A920CDV3"/>
<protein>
    <submittedName>
        <fullName evidence="1">Uncharacterized protein</fullName>
    </submittedName>
</protein>
<dbReference type="EMBL" id="BORQ01000005">
    <property type="protein sequence ID" value="GIO33249.1"/>
    <property type="molecule type" value="Genomic_DNA"/>
</dbReference>
<gene>
    <name evidence="1" type="ORF">J2TS6_43900</name>
</gene>
<sequence>MQEVILTEEELRAKCAEWQKILRLQDWIVDVGISRRRDMNLENAQAEIVPSLQKRMASVRILDSVDYPPDCSEPQDMELSLVHELLHIHLFPLFADREDEMRLIAEEQAIEAISRGLVYLYRKGGEQNAERNDLRGNGGAEG</sequence>
<dbReference type="Proteomes" id="UP000679779">
    <property type="component" value="Unassembled WGS sequence"/>
</dbReference>
<proteinExistence type="predicted"/>
<accession>A0A920CDV3</accession>
<evidence type="ECO:0000313" key="2">
    <source>
        <dbReference type="Proteomes" id="UP000679779"/>
    </source>
</evidence>
<dbReference type="RefSeq" id="WP_212958412.1">
    <property type="nucleotide sequence ID" value="NZ_BORQ01000005.1"/>
</dbReference>
<comment type="caution">
    <text evidence="1">The sequence shown here is derived from an EMBL/GenBank/DDBJ whole genome shotgun (WGS) entry which is preliminary data.</text>
</comment>
<organism evidence="1 2">
    <name type="scientific">Paenibacillus albilobatus</name>
    <dbReference type="NCBI Taxonomy" id="2716884"/>
    <lineage>
        <taxon>Bacteria</taxon>
        <taxon>Bacillati</taxon>
        <taxon>Bacillota</taxon>
        <taxon>Bacilli</taxon>
        <taxon>Bacillales</taxon>
        <taxon>Paenibacillaceae</taxon>
        <taxon>Paenibacillus</taxon>
    </lineage>
</organism>